<dbReference type="Pfam" id="PF13402">
    <property type="entry name" value="Peptidase_M60"/>
    <property type="match status" value="1"/>
</dbReference>
<dbReference type="InterPro" id="IPR004954">
    <property type="entry name" value="Mucin-bd"/>
</dbReference>
<dbReference type="Proteomes" id="UP000317572">
    <property type="component" value="Chromosome"/>
</dbReference>
<sequence length="855" mass="94674">MPTITKSKSLYTLTRPVWLDAAGMSKGIDHDRQHLGIILAAGQVVRVRQTNSAFSGKLKLRLLNDDSKTEAEFTIGSSWVEASVKAVSVPFIDTPYAAGAPVVEVEYPGTSKILPVYRKGENETAFFACWDNQDAEFALVESDYAALLVPKISKKELKALGEAKNIDGLIAYYDRIFTFYNALAGVSFEAENASDLNIKNRYFIKADKNGAGAAYYGGRWTAETSNSVSSFWLTPKDNNWGSLHEIAHGYQGHFMGDKYFATGEMWNNIYAACYQDVMLGARKYQEGWLYAHGDMAGVEKVIVDFIAKATPLNQWDLRSKLYFAVLMVDKAGKNAFTHFNQQYRKRCNTLGFVPSEHALLDMLSESFAVSGEQIDVTPFIQLVGGYVTPVQQKRNVFSHAKAVYPLYQLVAAQDLDAVKTQLKLDSTLRLVDSAQLKATGLKGNVTLSFDIDDFAQIYGEDLILLEGARYVRKMRIDSPTLELKELPIGVYTLRLPTGKDRKYQLAQGYLVLKQGDNALKLGLVKKVASPIATQEINLLGLSDAVFATVVADRGRGKVVIDVTSKEPHSYFPGETYAKITLRNAQDAVIFSKDIQGTAASLSHDELPLAVGDKIEIYHVEPGRVRVAPASPDIIDNKNKTNVLTITQYGLKNETLSGDPQAALLVRLEAAVQRLREYRQAYLAPFSEFKDDIYLAINTFDSPQREQLSASYQDCIPVHNTRPGDHLGNVFTIAGKGIGDRQFLTGTVDLVKKTFTLSIGAGIAHHYFTDVYAAVSYTDAEGNVLYSDEVVGNQEQQARSVVLPISGYGGEVIQLRHEEPDNRLIITNEMQHVRLAEKGKQQSYCLTPVGLERMAE</sequence>
<organism evidence="2 3">
    <name type="scientific">Serratia liquefaciens</name>
    <dbReference type="NCBI Taxonomy" id="614"/>
    <lineage>
        <taxon>Bacteria</taxon>
        <taxon>Pseudomonadati</taxon>
        <taxon>Pseudomonadota</taxon>
        <taxon>Gammaproteobacteria</taxon>
        <taxon>Enterobacterales</taxon>
        <taxon>Yersiniaceae</taxon>
        <taxon>Serratia</taxon>
    </lineage>
</organism>
<evidence type="ECO:0000259" key="1">
    <source>
        <dbReference type="PROSITE" id="PS51723"/>
    </source>
</evidence>
<dbReference type="EMBL" id="CP033893">
    <property type="protein sequence ID" value="QDL33192.1"/>
    <property type="molecule type" value="Genomic_DNA"/>
</dbReference>
<dbReference type="AlphaFoldDB" id="A0A515CYI3"/>
<name>A0A515CYI3_SERLI</name>
<dbReference type="Gene3D" id="3.40.390.80">
    <property type="entry name" value="Peptidase M60, enhancin-like domain 2"/>
    <property type="match status" value="1"/>
</dbReference>
<dbReference type="Pfam" id="PF03272">
    <property type="entry name" value="Mucin_bdg"/>
    <property type="match status" value="2"/>
</dbReference>
<feature type="domain" description="Peptidase M60" evidence="1">
    <location>
        <begin position="30"/>
        <end position="332"/>
    </location>
</feature>
<accession>A0A515CYI3</accession>
<gene>
    <name evidence="2" type="ORF">EGO53_15895</name>
</gene>
<evidence type="ECO:0000313" key="3">
    <source>
        <dbReference type="Proteomes" id="UP000317572"/>
    </source>
</evidence>
<evidence type="ECO:0000313" key="2">
    <source>
        <dbReference type="EMBL" id="QDL33192.1"/>
    </source>
</evidence>
<protein>
    <submittedName>
        <fullName evidence="2">Peptidase M60 viral enhancin protein</fullName>
    </submittedName>
</protein>
<dbReference type="PROSITE" id="PS51723">
    <property type="entry name" value="PEPTIDASE_M60"/>
    <property type="match status" value="1"/>
</dbReference>
<reference evidence="2 3" key="1">
    <citation type="submission" date="2018-11" db="EMBL/GenBank/DDBJ databases">
        <title>The first complete genome of Serratia liquefaciens isolated from metalophyte plant revel distinctness adaptive mechanisms in an extreme habitat.</title>
        <authorList>
            <person name="Caneschi W.L."/>
            <person name="Sanchez A.B."/>
            <person name="Felestrino E.B."/>
            <person name="Assis R.A.B."/>
            <person name="Lemes C.G.C."/>
            <person name="Cordeiro I.F."/>
            <person name="Fonseca N.P."/>
            <person name="Villa M."/>
            <person name="Vieira I.T."/>
            <person name="Moraes L.A."/>
            <person name="Kamino L.H.Y."/>
            <person name="do Carmo F."/>
            <person name="Garcia C.M."/>
            <person name="Almeida N.F."/>
            <person name="Silva R.S."/>
            <person name="Ferro J.A."/>
            <person name="Ferro M.I.T."/>
            <person name="Varani A.M."/>
            <person name="Ferreira R.M."/>
            <person name="dos Santos V.L."/>
            <person name="Silva U.C."/>
            <person name="Setubal J.C."/>
            <person name="Moreira L.M."/>
        </authorList>
    </citation>
    <scope>NUCLEOTIDE SEQUENCE [LARGE SCALE GENOMIC DNA]</scope>
    <source>
        <strain evidence="2 3">FG3</strain>
    </source>
</reference>
<dbReference type="SMART" id="SM01276">
    <property type="entry name" value="M60-like"/>
    <property type="match status" value="1"/>
</dbReference>
<dbReference type="STRING" id="614.XJ20_16745"/>
<dbReference type="InterPro" id="IPR031161">
    <property type="entry name" value="Peptidase_M60_dom"/>
</dbReference>
<proteinExistence type="predicted"/>